<organism evidence="6 7">
    <name type="scientific">Trichoderma arundinaceum</name>
    <dbReference type="NCBI Taxonomy" id="490622"/>
    <lineage>
        <taxon>Eukaryota</taxon>
        <taxon>Fungi</taxon>
        <taxon>Dikarya</taxon>
        <taxon>Ascomycota</taxon>
        <taxon>Pezizomycotina</taxon>
        <taxon>Sordariomycetes</taxon>
        <taxon>Hypocreomycetidae</taxon>
        <taxon>Hypocreales</taxon>
        <taxon>Hypocreaceae</taxon>
        <taxon>Trichoderma</taxon>
    </lineage>
</organism>
<dbReference type="GO" id="GO:0006508">
    <property type="term" value="P:proteolysis"/>
    <property type="evidence" value="ECO:0007669"/>
    <property type="project" value="InterPro"/>
</dbReference>
<keyword evidence="7" id="KW-1185">Reference proteome</keyword>
<feature type="domain" description="Peptidase S9 prolyl oligopeptidase catalytic" evidence="5">
    <location>
        <begin position="491"/>
        <end position="688"/>
    </location>
</feature>
<dbReference type="PANTHER" id="PTHR42776">
    <property type="entry name" value="SERINE PEPTIDASE S9 FAMILY MEMBER"/>
    <property type="match status" value="1"/>
</dbReference>
<evidence type="ECO:0000256" key="1">
    <source>
        <dbReference type="ARBA" id="ARBA00010040"/>
    </source>
</evidence>
<comment type="caution">
    <text evidence="6">The sequence shown here is derived from an EMBL/GenBank/DDBJ whole genome shotgun (WGS) entry which is preliminary data.</text>
</comment>
<dbReference type="Gene3D" id="3.40.50.1820">
    <property type="entry name" value="alpha/beta hydrolase"/>
    <property type="match status" value="1"/>
</dbReference>
<proteinExistence type="inferred from homology"/>
<evidence type="ECO:0000256" key="3">
    <source>
        <dbReference type="ARBA" id="ARBA00022825"/>
    </source>
</evidence>
<evidence type="ECO:0000313" key="7">
    <source>
        <dbReference type="Proteomes" id="UP000266272"/>
    </source>
</evidence>
<evidence type="ECO:0000259" key="5">
    <source>
        <dbReference type="Pfam" id="PF00326"/>
    </source>
</evidence>
<dbReference type="STRING" id="490622.A0A395NZL4"/>
<evidence type="ECO:0000256" key="4">
    <source>
        <dbReference type="ARBA" id="ARBA00032829"/>
    </source>
</evidence>
<sequence>MTLMAQSPKANGLKGPDNETLLAEVRDITQSELWKKVEKFYKNIHSPSFGKLSGADDLSVSPNGKQLAFTGQVWTSLEEPPKSQVYVLDLPGETRLGFESQPIAVTQGSHNSKKPKWSPDGKALAFLSDRVSKGKYEVFTYKIDRIGDAVQLCSAPLEGVVEDFAWSRDGKEILIGLAAFSLPKSGFEGSGPLIEIPDNAPAWMPALRTDHTATDVRSLWIHDIESGQTRRVSQLARNVWKFGWCGDGEAIALVSDRPREGAYKESALVRMSLVDGSETVIIPKGYKFFIGQPTASPSGSTVAFIESVGGDRTKLAGSIVCIDLRTGNEVRITPDVDVSAISWTSEETLSGMGLRDLTSVALEFNILTRSIREVWSTTNACGPSYPQPAMTPSGGFVIVRHGWKLPHEIGIVSKIGDYRKVLSITDDGKQWLLSQLGESQAISWKAPDGLDIQGYLYLPTGGQKPYPLVLNVHGGPISAFVDQWMGYRAWVAFLVAHGYAVFNPNPRGSLSRGRAFTQMVIGDVGGGDAQDLLSGLDHLVSKGIADPSRLGVIGGSYGGYQSAWLTTLTRRFAASIPISPVSDWNLQWLSSDVRELYLDNKPFDMNSLYFTRSALKFVDRCKTPTLQLIGSLDLCTPPPQAHYYHTALIDHGIKSSIVEYPLEGHGIRRFPALIDASCRMLSWFNHYMPLDK</sequence>
<evidence type="ECO:0000256" key="2">
    <source>
        <dbReference type="ARBA" id="ARBA00022801"/>
    </source>
</evidence>
<dbReference type="InterPro" id="IPR001375">
    <property type="entry name" value="Peptidase_S9_cat"/>
</dbReference>
<accession>A0A395NZL4</accession>
<dbReference type="PANTHER" id="PTHR42776:SF27">
    <property type="entry name" value="DIPEPTIDYL PEPTIDASE FAMILY MEMBER 6"/>
    <property type="match status" value="1"/>
</dbReference>
<keyword evidence="3" id="KW-0720">Serine protease</keyword>
<protein>
    <recommendedName>
        <fullName evidence="4">Dipeptidyl-peptidase V</fullName>
    </recommendedName>
</protein>
<dbReference type="Pfam" id="PF00326">
    <property type="entry name" value="Peptidase_S9"/>
    <property type="match status" value="1"/>
</dbReference>
<dbReference type="Pfam" id="PF07676">
    <property type="entry name" value="PD40"/>
    <property type="match status" value="1"/>
</dbReference>
<dbReference type="InterPro" id="IPR011659">
    <property type="entry name" value="WD40"/>
</dbReference>
<dbReference type="OrthoDB" id="43744at2759"/>
<reference evidence="6 7" key="1">
    <citation type="journal article" date="2018" name="PLoS Pathog.">
        <title>Evolution of structural diversity of trichothecenes, a family of toxins produced by plant pathogenic and entomopathogenic fungi.</title>
        <authorList>
            <person name="Proctor R.H."/>
            <person name="McCormick S.P."/>
            <person name="Kim H.S."/>
            <person name="Cardoza R.E."/>
            <person name="Stanley A.M."/>
            <person name="Lindo L."/>
            <person name="Kelly A."/>
            <person name="Brown D.W."/>
            <person name="Lee T."/>
            <person name="Vaughan M.M."/>
            <person name="Alexander N.J."/>
            <person name="Busman M."/>
            <person name="Gutierrez S."/>
        </authorList>
    </citation>
    <scope>NUCLEOTIDE SEQUENCE [LARGE SCALE GENOMIC DNA]</scope>
    <source>
        <strain evidence="6 7">IBT 40837</strain>
    </source>
</reference>
<keyword evidence="3" id="KW-0645">Protease</keyword>
<evidence type="ECO:0000313" key="6">
    <source>
        <dbReference type="EMBL" id="RFU81489.1"/>
    </source>
</evidence>
<dbReference type="InterPro" id="IPR011042">
    <property type="entry name" value="6-blade_b-propeller_TolB-like"/>
</dbReference>
<comment type="similarity">
    <text evidence="1">Belongs to the peptidase S9C family.</text>
</comment>
<dbReference type="SUPFAM" id="SSF82171">
    <property type="entry name" value="DPP6 N-terminal domain-like"/>
    <property type="match status" value="1"/>
</dbReference>
<gene>
    <name evidence="6" type="ORF">TARUN_711</name>
</gene>
<dbReference type="Gene3D" id="2.120.10.30">
    <property type="entry name" value="TolB, C-terminal domain"/>
    <property type="match status" value="2"/>
</dbReference>
<dbReference type="SUPFAM" id="SSF53474">
    <property type="entry name" value="alpha/beta-Hydrolases"/>
    <property type="match status" value="1"/>
</dbReference>
<dbReference type="GO" id="GO:0004252">
    <property type="term" value="F:serine-type endopeptidase activity"/>
    <property type="evidence" value="ECO:0007669"/>
    <property type="project" value="TreeGrafter"/>
</dbReference>
<dbReference type="EMBL" id="PXOA01000045">
    <property type="protein sequence ID" value="RFU81489.1"/>
    <property type="molecule type" value="Genomic_DNA"/>
</dbReference>
<dbReference type="AlphaFoldDB" id="A0A395NZL4"/>
<keyword evidence="2" id="KW-0378">Hydrolase</keyword>
<name>A0A395NZL4_TRIAR</name>
<dbReference type="InterPro" id="IPR029058">
    <property type="entry name" value="AB_hydrolase_fold"/>
</dbReference>
<dbReference type="Proteomes" id="UP000266272">
    <property type="component" value="Unassembled WGS sequence"/>
</dbReference>